<dbReference type="RefSeq" id="WP_093833212.1">
    <property type="nucleotide sequence ID" value="NZ_FOLQ01000021.1"/>
</dbReference>
<accession>A0A1I2EAK7</accession>
<gene>
    <name evidence="2" type="ORF">SAMN05216167_12195</name>
</gene>
<reference evidence="2 3" key="1">
    <citation type="submission" date="2016-10" db="EMBL/GenBank/DDBJ databases">
        <authorList>
            <person name="de Groot N.N."/>
        </authorList>
    </citation>
    <scope>NUCLEOTIDE SEQUENCE [LARGE SCALE GENOMIC DNA]</scope>
    <source>
        <strain evidence="2 3">DSM 26130</strain>
    </source>
</reference>
<evidence type="ECO:0000256" key="1">
    <source>
        <dbReference type="SAM" id="MobiDB-lite"/>
    </source>
</evidence>
<organism evidence="2 3">
    <name type="scientific">Spirosoma endophyticum</name>
    <dbReference type="NCBI Taxonomy" id="662367"/>
    <lineage>
        <taxon>Bacteria</taxon>
        <taxon>Pseudomonadati</taxon>
        <taxon>Bacteroidota</taxon>
        <taxon>Cytophagia</taxon>
        <taxon>Cytophagales</taxon>
        <taxon>Cytophagaceae</taxon>
        <taxon>Spirosoma</taxon>
    </lineage>
</organism>
<dbReference type="EMBL" id="FOLQ01000021">
    <property type="protein sequence ID" value="SFE90034.1"/>
    <property type="molecule type" value="Genomic_DNA"/>
</dbReference>
<dbReference type="Proteomes" id="UP000198598">
    <property type="component" value="Unassembled WGS sequence"/>
</dbReference>
<evidence type="ECO:0000313" key="3">
    <source>
        <dbReference type="Proteomes" id="UP000198598"/>
    </source>
</evidence>
<dbReference type="AlphaFoldDB" id="A0A1I2EAK7"/>
<proteinExistence type="predicted"/>
<sequence length="68" mass="7522">MARSNPLFTELLEQYIFSVANTLIEHVPKETQDGLIAPLKQIEPVSLPPGLLLPDKSDLDKPSPNNLN</sequence>
<feature type="region of interest" description="Disordered" evidence="1">
    <location>
        <begin position="48"/>
        <end position="68"/>
    </location>
</feature>
<keyword evidence="3" id="KW-1185">Reference proteome</keyword>
<protein>
    <submittedName>
        <fullName evidence="2">Uncharacterized protein</fullName>
    </submittedName>
</protein>
<name>A0A1I2EAK7_9BACT</name>
<evidence type="ECO:0000313" key="2">
    <source>
        <dbReference type="EMBL" id="SFE90034.1"/>
    </source>
</evidence>